<evidence type="ECO:0000313" key="12">
    <source>
        <dbReference type="EMBL" id="EDV18688.1"/>
    </source>
</evidence>
<gene>
    <name evidence="12" type="ORF">TRIADDRAFT_62830</name>
</gene>
<dbReference type="Proteomes" id="UP000009022">
    <property type="component" value="Unassembled WGS sequence"/>
</dbReference>
<organism evidence="12 13">
    <name type="scientific">Trichoplax adhaerens</name>
    <name type="common">Trichoplax reptans</name>
    <dbReference type="NCBI Taxonomy" id="10228"/>
    <lineage>
        <taxon>Eukaryota</taxon>
        <taxon>Metazoa</taxon>
        <taxon>Placozoa</taxon>
        <taxon>Uniplacotomia</taxon>
        <taxon>Trichoplacea</taxon>
        <taxon>Trichoplacidae</taxon>
        <taxon>Trichoplax</taxon>
    </lineage>
</organism>
<dbReference type="PANTHER" id="PTHR30365:SF14">
    <property type="entry name" value="CYTOCHROME BD MENAQUINOL OXIDASE SUBUNIT I-RELATED"/>
    <property type="match status" value="1"/>
</dbReference>
<evidence type="ECO:0000256" key="8">
    <source>
        <dbReference type="ARBA" id="ARBA00022989"/>
    </source>
</evidence>
<keyword evidence="7" id="KW-0249">Electron transport</keyword>
<keyword evidence="4" id="KW-0349">Heme</keyword>
<dbReference type="AlphaFoldDB" id="B3SF07"/>
<reference evidence="12 13" key="1">
    <citation type="journal article" date="2008" name="Nature">
        <title>The Trichoplax genome and the nature of placozoans.</title>
        <authorList>
            <person name="Srivastava M."/>
            <person name="Begovic E."/>
            <person name="Chapman J."/>
            <person name="Putnam N.H."/>
            <person name="Hellsten U."/>
            <person name="Kawashima T."/>
            <person name="Kuo A."/>
            <person name="Mitros T."/>
            <person name="Salamov A."/>
            <person name="Carpenter M.L."/>
            <person name="Signorovitch A.Y."/>
            <person name="Moreno M.A."/>
            <person name="Kamm K."/>
            <person name="Grimwood J."/>
            <person name="Schmutz J."/>
            <person name="Shapiro H."/>
            <person name="Grigoriev I.V."/>
            <person name="Buss L.W."/>
            <person name="Schierwater B."/>
            <person name="Dellaporta S.L."/>
            <person name="Rokhsar D.S."/>
        </authorList>
    </citation>
    <scope>NUCLEOTIDE SEQUENCE [LARGE SCALE GENOMIC DNA]</scope>
    <source>
        <strain evidence="12 13">Grell-BS-1999</strain>
    </source>
</reference>
<dbReference type="GO" id="GO:0019646">
    <property type="term" value="P:aerobic electron transport chain"/>
    <property type="evidence" value="ECO:0007669"/>
    <property type="project" value="InterPro"/>
</dbReference>
<keyword evidence="9" id="KW-0408">Iron</keyword>
<keyword evidence="5 11" id="KW-0812">Transmembrane</keyword>
<dbReference type="GO" id="GO:0070069">
    <property type="term" value="C:cytochrome complex"/>
    <property type="evidence" value="ECO:0007669"/>
    <property type="project" value="InterPro"/>
</dbReference>
<feature type="transmembrane region" description="Helical" evidence="11">
    <location>
        <begin position="214"/>
        <end position="236"/>
    </location>
</feature>
<dbReference type="GO" id="GO:0046872">
    <property type="term" value="F:metal ion binding"/>
    <property type="evidence" value="ECO:0007669"/>
    <property type="project" value="UniProtKB-KW"/>
</dbReference>
<keyword evidence="13" id="KW-1185">Reference proteome</keyword>
<dbReference type="InParanoid" id="B3SF07"/>
<feature type="transmembrane region" description="Helical" evidence="11">
    <location>
        <begin position="60"/>
        <end position="83"/>
    </location>
</feature>
<feature type="transmembrane region" description="Helical" evidence="11">
    <location>
        <begin position="90"/>
        <end position="110"/>
    </location>
</feature>
<proteinExistence type="predicted"/>
<dbReference type="GO" id="GO:0005886">
    <property type="term" value="C:plasma membrane"/>
    <property type="evidence" value="ECO:0007669"/>
    <property type="project" value="UniProtKB-SubCell"/>
</dbReference>
<accession>B3SF07</accession>
<dbReference type="PANTHER" id="PTHR30365">
    <property type="entry name" value="CYTOCHROME D UBIQUINOL OXIDASE"/>
    <property type="match status" value="1"/>
</dbReference>
<evidence type="ECO:0000256" key="7">
    <source>
        <dbReference type="ARBA" id="ARBA00022982"/>
    </source>
</evidence>
<feature type="transmembrane region" description="Helical" evidence="11">
    <location>
        <begin position="174"/>
        <end position="194"/>
    </location>
</feature>
<dbReference type="InterPro" id="IPR002585">
    <property type="entry name" value="Cyt-d_ubiquinol_oxidase_su_1"/>
</dbReference>
<feature type="transmembrane region" description="Helical" evidence="11">
    <location>
        <begin position="20"/>
        <end position="40"/>
    </location>
</feature>
<name>B3SF07_TRIAD</name>
<keyword evidence="6" id="KW-0479">Metal-binding</keyword>
<evidence type="ECO:0000256" key="9">
    <source>
        <dbReference type="ARBA" id="ARBA00023004"/>
    </source>
</evidence>
<keyword evidence="3" id="KW-1003">Cell membrane</keyword>
<evidence type="ECO:0000256" key="6">
    <source>
        <dbReference type="ARBA" id="ARBA00022723"/>
    </source>
</evidence>
<evidence type="ECO:0000256" key="5">
    <source>
        <dbReference type="ARBA" id="ARBA00022692"/>
    </source>
</evidence>
<dbReference type="GO" id="GO:0009055">
    <property type="term" value="F:electron transfer activity"/>
    <property type="evidence" value="ECO:0007669"/>
    <property type="project" value="InterPro"/>
</dbReference>
<keyword evidence="8 11" id="KW-1133">Transmembrane helix</keyword>
<dbReference type="EMBL" id="DS985771">
    <property type="protein sequence ID" value="EDV18688.1"/>
    <property type="molecule type" value="Genomic_DNA"/>
</dbReference>
<dbReference type="KEGG" id="tad:TRIADDRAFT_62830"/>
<evidence type="ECO:0000256" key="10">
    <source>
        <dbReference type="ARBA" id="ARBA00023136"/>
    </source>
</evidence>
<dbReference type="STRING" id="10228.B3SF07"/>
<dbReference type="InterPro" id="IPR003317">
    <property type="entry name" value="Cyt-d_oxidase_su2"/>
</dbReference>
<protein>
    <submittedName>
        <fullName evidence="12">Uncharacterized protein</fullName>
    </submittedName>
</protein>
<dbReference type="Pfam" id="PF01654">
    <property type="entry name" value="Cyt_bd_oxida_I"/>
    <property type="match status" value="1"/>
</dbReference>
<dbReference type="Pfam" id="PF02322">
    <property type="entry name" value="Cyt_bd_oxida_II"/>
    <property type="match status" value="1"/>
</dbReference>
<feature type="transmembrane region" description="Helical" evidence="11">
    <location>
        <begin position="144"/>
        <end position="162"/>
    </location>
</feature>
<dbReference type="eggNOG" id="ENOG502S2RW">
    <property type="taxonomic scope" value="Eukaryota"/>
</dbReference>
<evidence type="ECO:0000256" key="1">
    <source>
        <dbReference type="ARBA" id="ARBA00004651"/>
    </source>
</evidence>
<sequence length="262" mass="30083">MEIMWLKTNNKIYLSLYKFWVKIFALAFGMGVVTGIPMSFQFGTNFGKFSELAGSVIGPLIGVEVMTAFFLEAAFIGVMIFGWKRFSAKVHLIATILVVLGTHHSAFWILSLNSWMHTPDGISVIDGSIRIHDWLKIDSYDFSLLHYCFFIFGRGLAFEFRLKAMKSRWIWDWSFIVGSYLATFSQGISLWPYIVVPDITIWDSAAPPETLKFVSIIICISLPIVIGYSIFVYYLFKEKLLLKDNIMKRKKALEILSFTMKK</sequence>
<evidence type="ECO:0000313" key="13">
    <source>
        <dbReference type="Proteomes" id="UP000009022"/>
    </source>
</evidence>
<evidence type="ECO:0000256" key="4">
    <source>
        <dbReference type="ARBA" id="ARBA00022617"/>
    </source>
</evidence>
<dbReference type="OrthoDB" id="6360189at2759"/>
<dbReference type="HOGENOM" id="CLU_1062943_0_0_1"/>
<evidence type="ECO:0000256" key="3">
    <source>
        <dbReference type="ARBA" id="ARBA00022475"/>
    </source>
</evidence>
<evidence type="ECO:0000256" key="11">
    <source>
        <dbReference type="SAM" id="Phobius"/>
    </source>
</evidence>
<evidence type="ECO:0000256" key="2">
    <source>
        <dbReference type="ARBA" id="ARBA00022448"/>
    </source>
</evidence>
<keyword evidence="10 11" id="KW-0472">Membrane</keyword>
<keyword evidence="2" id="KW-0813">Transport</keyword>
<comment type="subcellular location">
    <subcellularLocation>
        <location evidence="1">Cell membrane</location>
        <topology evidence="1">Multi-pass membrane protein</topology>
    </subcellularLocation>
</comment>